<evidence type="ECO:0000256" key="2">
    <source>
        <dbReference type="ARBA" id="ARBA00013017"/>
    </source>
</evidence>
<evidence type="ECO:0000256" key="9">
    <source>
        <dbReference type="ARBA" id="ARBA00038489"/>
    </source>
</evidence>
<evidence type="ECO:0000256" key="5">
    <source>
        <dbReference type="ARBA" id="ARBA00023002"/>
    </source>
</evidence>
<comment type="caution">
    <text evidence="14">The sequence shown here is derived from an EMBL/GenBank/DDBJ whole genome shotgun (WGS) entry which is preliminary data.</text>
</comment>
<name>A0A318DAV0_9GAMM</name>
<dbReference type="PANTHER" id="PTHR42801">
    <property type="entry name" value="THIOREDOXIN-DEPENDENT PEROXIDE REDUCTASE"/>
    <property type="match status" value="1"/>
</dbReference>
<dbReference type="AlphaFoldDB" id="A0A318DAV0"/>
<keyword evidence="15" id="KW-1185">Reference proteome</keyword>
<feature type="chain" id="PRO_5016259871" description="thioredoxin-dependent peroxiredoxin" evidence="12">
    <location>
        <begin position="23"/>
        <end position="218"/>
    </location>
</feature>
<dbReference type="Pfam" id="PF00578">
    <property type="entry name" value="AhpC-TSA"/>
    <property type="match status" value="1"/>
</dbReference>
<dbReference type="GO" id="GO:0045454">
    <property type="term" value="P:cell redox homeostasis"/>
    <property type="evidence" value="ECO:0007669"/>
    <property type="project" value="TreeGrafter"/>
</dbReference>
<gene>
    <name evidence="14" type="ORF">DL796_07340</name>
</gene>
<dbReference type="GO" id="GO:0005737">
    <property type="term" value="C:cytoplasm"/>
    <property type="evidence" value="ECO:0007669"/>
    <property type="project" value="TreeGrafter"/>
</dbReference>
<dbReference type="Proteomes" id="UP000247689">
    <property type="component" value="Unassembled WGS sequence"/>
</dbReference>
<protein>
    <recommendedName>
        <fullName evidence="2">thioredoxin-dependent peroxiredoxin</fullName>
        <ecNumber evidence="2">1.11.1.24</ecNumber>
    </recommendedName>
    <alternativeName>
        <fullName evidence="8">Thioredoxin peroxidase</fullName>
    </alternativeName>
    <alternativeName>
        <fullName evidence="10">Thioredoxin-dependent peroxiredoxin Bcp</fullName>
    </alternativeName>
</protein>
<sequence length="218" mass="24262">MKRILQLTFFILLASLSIGAIALDRTQVVDDPNHVSPLLIGQNAPEMTLFSSDGTPFSLRQKLAQKPTILLFYRGGWCPFCNAQLSQIQEIEEDIVAMDYQLLAISPDTPSALQKTSKDRKLGYELVSDYQLKATRQFGLAFHISDEYNQKVKSIGGKTARLAGDDKSTLPVPAVFILDTDGVVQFQYVNPNYKVRIKPELLLTAAKLALEDKEVEGK</sequence>
<dbReference type="Gene3D" id="3.40.30.10">
    <property type="entry name" value="Glutaredoxin"/>
    <property type="match status" value="1"/>
</dbReference>
<comment type="function">
    <text evidence="1">Thiol-specific peroxidase that catalyzes the reduction of hydrogen peroxide and organic hydroperoxides to water and alcohols, respectively. Plays a role in cell protection against oxidative stress by detoxifying peroxides and as sensor of hydrogen peroxide-mediated signaling events.</text>
</comment>
<dbReference type="PANTHER" id="PTHR42801:SF7">
    <property type="entry name" value="SLL1159 PROTEIN"/>
    <property type="match status" value="1"/>
</dbReference>
<dbReference type="EC" id="1.11.1.24" evidence="2"/>
<dbReference type="GO" id="GO:0034599">
    <property type="term" value="P:cellular response to oxidative stress"/>
    <property type="evidence" value="ECO:0007669"/>
    <property type="project" value="TreeGrafter"/>
</dbReference>
<accession>A0A318DAV0</accession>
<comment type="catalytic activity">
    <reaction evidence="11">
        <text>a hydroperoxide + [thioredoxin]-dithiol = an alcohol + [thioredoxin]-disulfide + H2O</text>
        <dbReference type="Rhea" id="RHEA:62620"/>
        <dbReference type="Rhea" id="RHEA-COMP:10698"/>
        <dbReference type="Rhea" id="RHEA-COMP:10700"/>
        <dbReference type="ChEBI" id="CHEBI:15377"/>
        <dbReference type="ChEBI" id="CHEBI:29950"/>
        <dbReference type="ChEBI" id="CHEBI:30879"/>
        <dbReference type="ChEBI" id="CHEBI:35924"/>
        <dbReference type="ChEBI" id="CHEBI:50058"/>
        <dbReference type="EC" id="1.11.1.24"/>
    </reaction>
</comment>
<keyword evidence="4" id="KW-0049">Antioxidant</keyword>
<dbReference type="CDD" id="cd02970">
    <property type="entry name" value="PRX_like2"/>
    <property type="match status" value="1"/>
</dbReference>
<evidence type="ECO:0000256" key="10">
    <source>
        <dbReference type="ARBA" id="ARBA00042639"/>
    </source>
</evidence>
<dbReference type="InterPro" id="IPR000866">
    <property type="entry name" value="AhpC/TSA"/>
</dbReference>
<evidence type="ECO:0000313" key="15">
    <source>
        <dbReference type="Proteomes" id="UP000247689"/>
    </source>
</evidence>
<dbReference type="InterPro" id="IPR036249">
    <property type="entry name" value="Thioredoxin-like_sf"/>
</dbReference>
<evidence type="ECO:0000256" key="6">
    <source>
        <dbReference type="ARBA" id="ARBA00023157"/>
    </source>
</evidence>
<reference evidence="14 15" key="1">
    <citation type="submission" date="2018-05" db="EMBL/GenBank/DDBJ databases">
        <title>Kangiella spongicola genome sequence.</title>
        <authorList>
            <person name="Maclea K.S."/>
            <person name="Goen A.E."/>
            <person name="Kelley C."/>
            <person name="Underriner A."/>
            <person name="Silverwood T."/>
            <person name="Trachtenberg A.M."/>
        </authorList>
    </citation>
    <scope>NUCLEOTIDE SEQUENCE [LARGE SCALE GENOMIC DNA]</scope>
    <source>
        <strain evidence="14 15">ATCC BAA-2076</strain>
    </source>
</reference>
<evidence type="ECO:0000256" key="4">
    <source>
        <dbReference type="ARBA" id="ARBA00022862"/>
    </source>
</evidence>
<feature type="signal peptide" evidence="12">
    <location>
        <begin position="1"/>
        <end position="22"/>
    </location>
</feature>
<evidence type="ECO:0000256" key="7">
    <source>
        <dbReference type="ARBA" id="ARBA00023284"/>
    </source>
</evidence>
<keyword evidence="7" id="KW-0676">Redox-active center</keyword>
<evidence type="ECO:0000256" key="12">
    <source>
        <dbReference type="SAM" id="SignalP"/>
    </source>
</evidence>
<feature type="domain" description="Thioredoxin" evidence="13">
    <location>
        <begin position="38"/>
        <end position="211"/>
    </location>
</feature>
<dbReference type="OrthoDB" id="9809746at2"/>
<keyword evidence="6" id="KW-1015">Disulfide bond</keyword>
<keyword evidence="5" id="KW-0560">Oxidoreductase</keyword>
<organism evidence="14 15">
    <name type="scientific">Kangiella spongicola</name>
    <dbReference type="NCBI Taxonomy" id="796379"/>
    <lineage>
        <taxon>Bacteria</taxon>
        <taxon>Pseudomonadati</taxon>
        <taxon>Pseudomonadota</taxon>
        <taxon>Gammaproteobacteria</taxon>
        <taxon>Kangiellales</taxon>
        <taxon>Kangiellaceae</taxon>
        <taxon>Kangiella</taxon>
    </lineage>
</organism>
<dbReference type="PROSITE" id="PS51352">
    <property type="entry name" value="THIOREDOXIN_2"/>
    <property type="match status" value="1"/>
</dbReference>
<evidence type="ECO:0000256" key="3">
    <source>
        <dbReference type="ARBA" id="ARBA00022559"/>
    </source>
</evidence>
<dbReference type="GO" id="GO:0008379">
    <property type="term" value="F:thioredoxin peroxidase activity"/>
    <property type="evidence" value="ECO:0007669"/>
    <property type="project" value="TreeGrafter"/>
</dbReference>
<dbReference type="EMBL" id="QICH01000002">
    <property type="protein sequence ID" value="PXF63249.1"/>
    <property type="molecule type" value="Genomic_DNA"/>
</dbReference>
<proteinExistence type="inferred from homology"/>
<evidence type="ECO:0000256" key="8">
    <source>
        <dbReference type="ARBA" id="ARBA00032824"/>
    </source>
</evidence>
<dbReference type="InterPro" id="IPR050924">
    <property type="entry name" value="Peroxiredoxin_BCP/PrxQ"/>
</dbReference>
<evidence type="ECO:0000259" key="13">
    <source>
        <dbReference type="PROSITE" id="PS51352"/>
    </source>
</evidence>
<keyword evidence="3" id="KW-0575">Peroxidase</keyword>
<evidence type="ECO:0000256" key="11">
    <source>
        <dbReference type="ARBA" id="ARBA00049091"/>
    </source>
</evidence>
<comment type="similarity">
    <text evidence="9">Belongs to the peroxiredoxin family. BCP/PrxQ subfamily.</text>
</comment>
<keyword evidence="12" id="KW-0732">Signal</keyword>
<evidence type="ECO:0000313" key="14">
    <source>
        <dbReference type="EMBL" id="PXF63249.1"/>
    </source>
</evidence>
<dbReference type="RefSeq" id="WP_110201052.1">
    <property type="nucleotide sequence ID" value="NZ_QICH01000002.1"/>
</dbReference>
<dbReference type="SUPFAM" id="SSF52833">
    <property type="entry name" value="Thioredoxin-like"/>
    <property type="match status" value="1"/>
</dbReference>
<evidence type="ECO:0000256" key="1">
    <source>
        <dbReference type="ARBA" id="ARBA00003330"/>
    </source>
</evidence>
<dbReference type="InterPro" id="IPR013766">
    <property type="entry name" value="Thioredoxin_domain"/>
</dbReference>